<feature type="domain" description="TonB C-terminal" evidence="11">
    <location>
        <begin position="45"/>
        <end position="142"/>
    </location>
</feature>
<comment type="similarity">
    <text evidence="2">Belongs to the TonB family.</text>
</comment>
<gene>
    <name evidence="12" type="ORF">C2869_06875</name>
</gene>
<dbReference type="SUPFAM" id="SSF74653">
    <property type="entry name" value="TolA/TonB C-terminal domain"/>
    <property type="match status" value="1"/>
</dbReference>
<keyword evidence="4" id="KW-1003">Cell membrane</keyword>
<dbReference type="Proteomes" id="UP000244441">
    <property type="component" value="Chromosome"/>
</dbReference>
<evidence type="ECO:0000256" key="8">
    <source>
        <dbReference type="ARBA" id="ARBA00022989"/>
    </source>
</evidence>
<accession>A0A2S0VPN9</accession>
<keyword evidence="6" id="KW-0812">Transmembrane</keyword>
<dbReference type="PROSITE" id="PS52015">
    <property type="entry name" value="TONB_CTD"/>
    <property type="match status" value="1"/>
</dbReference>
<dbReference type="GO" id="GO:0005886">
    <property type="term" value="C:plasma membrane"/>
    <property type="evidence" value="ECO:0007669"/>
    <property type="project" value="UniProtKB-SubCell"/>
</dbReference>
<dbReference type="Pfam" id="PF03544">
    <property type="entry name" value="TonB_C"/>
    <property type="match status" value="1"/>
</dbReference>
<dbReference type="AlphaFoldDB" id="A0A2S0VPN9"/>
<dbReference type="InterPro" id="IPR037682">
    <property type="entry name" value="TonB_C"/>
</dbReference>
<evidence type="ECO:0000259" key="11">
    <source>
        <dbReference type="PROSITE" id="PS52015"/>
    </source>
</evidence>
<dbReference type="EMBL" id="CP026604">
    <property type="protein sequence ID" value="AWB66176.1"/>
    <property type="molecule type" value="Genomic_DNA"/>
</dbReference>
<evidence type="ECO:0000313" key="12">
    <source>
        <dbReference type="EMBL" id="AWB66176.1"/>
    </source>
</evidence>
<dbReference type="PANTHER" id="PTHR33446">
    <property type="entry name" value="PROTEIN TONB-RELATED"/>
    <property type="match status" value="1"/>
</dbReference>
<feature type="signal peptide" evidence="10">
    <location>
        <begin position="1"/>
        <end position="27"/>
    </location>
</feature>
<dbReference type="PROSITE" id="PS51257">
    <property type="entry name" value="PROKAR_LIPOPROTEIN"/>
    <property type="match status" value="1"/>
</dbReference>
<evidence type="ECO:0000256" key="2">
    <source>
        <dbReference type="ARBA" id="ARBA00006555"/>
    </source>
</evidence>
<keyword evidence="9" id="KW-0472">Membrane</keyword>
<keyword evidence="3" id="KW-0813">Transport</keyword>
<evidence type="ECO:0000256" key="9">
    <source>
        <dbReference type="ARBA" id="ARBA00023136"/>
    </source>
</evidence>
<evidence type="ECO:0000256" key="3">
    <source>
        <dbReference type="ARBA" id="ARBA00022448"/>
    </source>
</evidence>
<dbReference type="GO" id="GO:0055085">
    <property type="term" value="P:transmembrane transport"/>
    <property type="evidence" value="ECO:0007669"/>
    <property type="project" value="InterPro"/>
</dbReference>
<evidence type="ECO:0000313" key="13">
    <source>
        <dbReference type="Proteomes" id="UP000244441"/>
    </source>
</evidence>
<reference evidence="12 13" key="1">
    <citation type="submission" date="2018-01" db="EMBL/GenBank/DDBJ databases">
        <title>Genome sequence of a Cantenovulum-like bacteria.</title>
        <authorList>
            <person name="Tan W.R."/>
            <person name="Lau N.-S."/>
            <person name="Go F."/>
            <person name="Amirul A.-A.A."/>
        </authorList>
    </citation>
    <scope>NUCLEOTIDE SEQUENCE [LARGE SCALE GENOMIC DNA]</scope>
    <source>
        <strain evidence="12 13">CCB-QB4</strain>
    </source>
</reference>
<name>A0A2S0VPN9_9ALTE</name>
<keyword evidence="10" id="KW-0732">Signal</keyword>
<dbReference type="GO" id="GO:0015031">
    <property type="term" value="P:protein transport"/>
    <property type="evidence" value="ECO:0007669"/>
    <property type="project" value="UniProtKB-KW"/>
</dbReference>
<comment type="subcellular location">
    <subcellularLocation>
        <location evidence="1">Cell inner membrane</location>
        <topology evidence="1">Single-pass membrane protein</topology>
        <orientation evidence="1">Periplasmic side</orientation>
    </subcellularLocation>
</comment>
<keyword evidence="13" id="KW-1185">Reference proteome</keyword>
<evidence type="ECO:0000256" key="7">
    <source>
        <dbReference type="ARBA" id="ARBA00022927"/>
    </source>
</evidence>
<proteinExistence type="inferred from homology"/>
<dbReference type="KEGG" id="cate:C2869_06875"/>
<keyword evidence="8" id="KW-1133">Transmembrane helix</keyword>
<protein>
    <recommendedName>
        <fullName evidence="11">TonB C-terminal domain-containing protein</fullName>
    </recommendedName>
</protein>
<sequence length="361" mass="41007">MDIMFFRLLKLTLLTLSLCSVSNLTLACDSKPKKVEPCQKKAGLNKGTRPKIIKRQQPKYPMDELRAGREGWAKLNFAIDPNGRVKHIEIVDHSGTASFAHSAREAVRKWRFDPATQNGEPVYSCRNSVQLDFGISKKRNGASEEFIKQFNKVKQFAATDDTKLFKTSLAKLKKLSFKRYERARYYLMAGIYAHRIGDTEGQIAALERVKNYGKTSIGAEIYIQSVRDLYLAQMDSGLFTQGLETHKTLAKFDDPNATTYQAITQHKNQVVELLASDKLIATTKKIQAKKRFAYLPLSRKSFSIKPIEGDLSKLQMRCGYNYSEHKITEDKVWHTPEEWGKCAIHVYGESGASFKVIEHPA</sequence>
<keyword evidence="5" id="KW-0997">Cell inner membrane</keyword>
<evidence type="ECO:0000256" key="10">
    <source>
        <dbReference type="SAM" id="SignalP"/>
    </source>
</evidence>
<evidence type="ECO:0000256" key="5">
    <source>
        <dbReference type="ARBA" id="ARBA00022519"/>
    </source>
</evidence>
<dbReference type="NCBIfam" id="TIGR01352">
    <property type="entry name" value="tonB_Cterm"/>
    <property type="match status" value="1"/>
</dbReference>
<evidence type="ECO:0000256" key="4">
    <source>
        <dbReference type="ARBA" id="ARBA00022475"/>
    </source>
</evidence>
<dbReference type="InterPro" id="IPR051045">
    <property type="entry name" value="TonB-dependent_transducer"/>
</dbReference>
<dbReference type="Gene3D" id="3.30.1150.10">
    <property type="match status" value="1"/>
</dbReference>
<organism evidence="12 13">
    <name type="scientific">Saccharobesus litoralis</name>
    <dbReference type="NCBI Taxonomy" id="2172099"/>
    <lineage>
        <taxon>Bacteria</taxon>
        <taxon>Pseudomonadati</taxon>
        <taxon>Pseudomonadota</taxon>
        <taxon>Gammaproteobacteria</taxon>
        <taxon>Alteromonadales</taxon>
        <taxon>Alteromonadaceae</taxon>
        <taxon>Saccharobesus</taxon>
    </lineage>
</organism>
<keyword evidence="7" id="KW-0653">Protein transport</keyword>
<evidence type="ECO:0000256" key="6">
    <source>
        <dbReference type="ARBA" id="ARBA00022692"/>
    </source>
</evidence>
<feature type="chain" id="PRO_5015411249" description="TonB C-terminal domain-containing protein" evidence="10">
    <location>
        <begin position="28"/>
        <end position="361"/>
    </location>
</feature>
<evidence type="ECO:0000256" key="1">
    <source>
        <dbReference type="ARBA" id="ARBA00004383"/>
    </source>
</evidence>
<dbReference type="InterPro" id="IPR006260">
    <property type="entry name" value="TonB/TolA_C"/>
</dbReference>